<organism evidence="1 2">
    <name type="scientific">Mucilaginibacter conchicola</name>
    <dbReference type="NCBI Taxonomy" id="2303333"/>
    <lineage>
        <taxon>Bacteria</taxon>
        <taxon>Pseudomonadati</taxon>
        <taxon>Bacteroidota</taxon>
        <taxon>Sphingobacteriia</taxon>
        <taxon>Sphingobacteriales</taxon>
        <taxon>Sphingobacteriaceae</taxon>
        <taxon>Mucilaginibacter</taxon>
    </lineage>
</organism>
<name>A0A372NQ72_9SPHI</name>
<evidence type="ECO:0000313" key="2">
    <source>
        <dbReference type="Proteomes" id="UP000264217"/>
    </source>
</evidence>
<dbReference type="RefSeq" id="WP_117393274.1">
    <property type="nucleotide sequence ID" value="NZ_QWDC01000003.1"/>
</dbReference>
<gene>
    <name evidence="1" type="ORF">D0C36_19205</name>
</gene>
<protein>
    <submittedName>
        <fullName evidence="1">Uncharacterized protein</fullName>
    </submittedName>
</protein>
<proteinExistence type="predicted"/>
<accession>A0A372NQ72</accession>
<sequence>MTDQELLGTLVLVHPNLEDHPAGREGHIGFITYVDRPENEVYVRFTDEAEAVYPTDAIFLLKDREKIFCPDKAQTNAATLNDYKDLFKIAMLQDKGRSTDIWNALQIARDNPGIWPATLISAEESLGLRSNRYVGR</sequence>
<dbReference type="AlphaFoldDB" id="A0A372NQ72"/>
<evidence type="ECO:0000313" key="1">
    <source>
        <dbReference type="EMBL" id="RFZ91072.1"/>
    </source>
</evidence>
<dbReference type="OrthoDB" id="795196at2"/>
<comment type="caution">
    <text evidence="1">The sequence shown here is derived from an EMBL/GenBank/DDBJ whole genome shotgun (WGS) entry which is preliminary data.</text>
</comment>
<dbReference type="Proteomes" id="UP000264217">
    <property type="component" value="Unassembled WGS sequence"/>
</dbReference>
<keyword evidence="2" id="KW-1185">Reference proteome</keyword>
<reference evidence="1 2" key="1">
    <citation type="submission" date="2018-08" db="EMBL/GenBank/DDBJ databases">
        <title>Mucilaginibacter sp. MYSH2.</title>
        <authorList>
            <person name="Seo T."/>
        </authorList>
    </citation>
    <scope>NUCLEOTIDE SEQUENCE [LARGE SCALE GENOMIC DNA]</scope>
    <source>
        <strain evidence="1 2">MYSH2</strain>
    </source>
</reference>
<dbReference type="EMBL" id="QWDC01000003">
    <property type="protein sequence ID" value="RFZ91072.1"/>
    <property type="molecule type" value="Genomic_DNA"/>
</dbReference>